<dbReference type="PROSITE" id="PS50977">
    <property type="entry name" value="HTH_TETR_2"/>
    <property type="match status" value="1"/>
</dbReference>
<reference evidence="6" key="1">
    <citation type="submission" date="2008-01" db="EMBL/GenBank/DDBJ databases">
        <title>Complete sequence of chromosome of Caulobacter sp. K31.</title>
        <authorList>
            <consortium name="US DOE Joint Genome Institute"/>
            <person name="Copeland A."/>
            <person name="Lucas S."/>
            <person name="Lapidus A."/>
            <person name="Barry K."/>
            <person name="Glavina del Rio T."/>
            <person name="Dalin E."/>
            <person name="Tice H."/>
            <person name="Pitluck S."/>
            <person name="Bruce D."/>
            <person name="Goodwin L."/>
            <person name="Thompson L.S."/>
            <person name="Brettin T."/>
            <person name="Detter J.C."/>
            <person name="Han C."/>
            <person name="Schmutz J."/>
            <person name="Larimer F."/>
            <person name="Land M."/>
            <person name="Hauser L."/>
            <person name="Kyrpides N."/>
            <person name="Kim E."/>
            <person name="Stephens C."/>
            <person name="Richardson P."/>
        </authorList>
    </citation>
    <scope>NUCLEOTIDE SEQUENCE [LARGE SCALE GENOMIC DNA]</scope>
    <source>
        <strain evidence="6">K31</strain>
    </source>
</reference>
<dbReference type="Pfam" id="PF21597">
    <property type="entry name" value="TetR_C_43"/>
    <property type="match status" value="1"/>
</dbReference>
<dbReference type="InterPro" id="IPR009057">
    <property type="entry name" value="Homeodomain-like_sf"/>
</dbReference>
<keyword evidence="1" id="KW-0805">Transcription regulation</keyword>
<dbReference type="SUPFAM" id="SSF46689">
    <property type="entry name" value="Homeodomain-like"/>
    <property type="match status" value="1"/>
</dbReference>
<evidence type="ECO:0000256" key="1">
    <source>
        <dbReference type="ARBA" id="ARBA00023015"/>
    </source>
</evidence>
<dbReference type="InterPro" id="IPR036271">
    <property type="entry name" value="Tet_transcr_reg_TetR-rel_C_sf"/>
</dbReference>
<dbReference type="PANTHER" id="PTHR30055">
    <property type="entry name" value="HTH-TYPE TRANSCRIPTIONAL REGULATOR RUTR"/>
    <property type="match status" value="1"/>
</dbReference>
<dbReference type="InterPro" id="IPR049445">
    <property type="entry name" value="TetR_SbtR-like_C"/>
</dbReference>
<gene>
    <name evidence="6" type="ordered locus">Caul_0528</name>
</gene>
<evidence type="ECO:0000256" key="4">
    <source>
        <dbReference type="PROSITE-ProRule" id="PRU00335"/>
    </source>
</evidence>
<dbReference type="KEGG" id="cak:Caul_0528"/>
<keyword evidence="3" id="KW-0804">Transcription</keyword>
<sequence length="192" mass="20829">MHPTPREPSLRADAQRNRERLLVAAEELFLEQGATVSFDDVAKRAKVGIGTLYRRFPTRDALLAAMCDERLLAIAQASRAREGVCDPVSALRLFTEELVTATNMYRGLAALLGVVLNHPTRGCAATTEAGRRLLHQAQAAGLVRRDLSMDDLVCVITAVSLATGETRDASSRIAHLVGLFLNGVLERADEGH</sequence>
<evidence type="ECO:0000256" key="2">
    <source>
        <dbReference type="ARBA" id="ARBA00023125"/>
    </source>
</evidence>
<organism evidence="6">
    <name type="scientific">Caulobacter sp. (strain K31)</name>
    <dbReference type="NCBI Taxonomy" id="366602"/>
    <lineage>
        <taxon>Bacteria</taxon>
        <taxon>Pseudomonadati</taxon>
        <taxon>Pseudomonadota</taxon>
        <taxon>Alphaproteobacteria</taxon>
        <taxon>Caulobacterales</taxon>
        <taxon>Caulobacteraceae</taxon>
        <taxon>Caulobacter</taxon>
    </lineage>
</organism>
<dbReference type="eggNOG" id="COG1309">
    <property type="taxonomic scope" value="Bacteria"/>
</dbReference>
<dbReference type="PRINTS" id="PR00455">
    <property type="entry name" value="HTHTETR"/>
</dbReference>
<proteinExistence type="predicted"/>
<evidence type="ECO:0000256" key="3">
    <source>
        <dbReference type="ARBA" id="ARBA00023163"/>
    </source>
</evidence>
<dbReference type="GO" id="GO:0003700">
    <property type="term" value="F:DNA-binding transcription factor activity"/>
    <property type="evidence" value="ECO:0007669"/>
    <property type="project" value="TreeGrafter"/>
</dbReference>
<dbReference type="OrthoDB" id="9795011at2"/>
<dbReference type="STRING" id="366602.Caul_0528"/>
<dbReference type="InterPro" id="IPR050109">
    <property type="entry name" value="HTH-type_TetR-like_transc_reg"/>
</dbReference>
<evidence type="ECO:0000259" key="5">
    <source>
        <dbReference type="PROSITE" id="PS50977"/>
    </source>
</evidence>
<dbReference type="HOGENOM" id="CLU_069356_17_1_5"/>
<dbReference type="GO" id="GO:0000976">
    <property type="term" value="F:transcription cis-regulatory region binding"/>
    <property type="evidence" value="ECO:0007669"/>
    <property type="project" value="TreeGrafter"/>
</dbReference>
<name>B0T6P5_CAUSK</name>
<dbReference type="Gene3D" id="1.10.357.10">
    <property type="entry name" value="Tetracycline Repressor, domain 2"/>
    <property type="match status" value="1"/>
</dbReference>
<feature type="DNA-binding region" description="H-T-H motif" evidence="4">
    <location>
        <begin position="37"/>
        <end position="56"/>
    </location>
</feature>
<dbReference type="PANTHER" id="PTHR30055:SF234">
    <property type="entry name" value="HTH-TYPE TRANSCRIPTIONAL REGULATOR BETI"/>
    <property type="match status" value="1"/>
</dbReference>
<dbReference type="AlphaFoldDB" id="B0T6P5"/>
<feature type="domain" description="HTH tetR-type" evidence="5">
    <location>
        <begin position="15"/>
        <end position="74"/>
    </location>
</feature>
<keyword evidence="2 4" id="KW-0238">DNA-binding</keyword>
<dbReference type="InterPro" id="IPR001647">
    <property type="entry name" value="HTH_TetR"/>
</dbReference>
<dbReference type="Pfam" id="PF00440">
    <property type="entry name" value="TetR_N"/>
    <property type="match status" value="1"/>
</dbReference>
<accession>B0T6P5</accession>
<evidence type="ECO:0000313" key="6">
    <source>
        <dbReference type="EMBL" id="ABZ69662.1"/>
    </source>
</evidence>
<protein>
    <submittedName>
        <fullName evidence="6">Transcriptional regulator, TetR family</fullName>
    </submittedName>
</protein>
<dbReference type="SUPFAM" id="SSF48498">
    <property type="entry name" value="Tetracyclin repressor-like, C-terminal domain"/>
    <property type="match status" value="1"/>
</dbReference>
<dbReference type="EMBL" id="CP000927">
    <property type="protein sequence ID" value="ABZ69662.1"/>
    <property type="molecule type" value="Genomic_DNA"/>
</dbReference>